<sequence length="775" mass="86671">MEPSWLPLAAELTGDPIMMDGFLDFYEDRPEGSPLRKRLEETLFNERALRSHLMGELALFHRLLNTLPPSSFASYADLLAERFPEEAGKGTNPICRVLSVIDPERAAKLFARFIEDASPTDTRVLRQIAETLLLLPGPAANSLLEQILSRSPSSEVLLSLLRVAFHFEHAKTPGILAAIMVADEGGGDPFGSIASILLDHDAWFDLFSEIRSGRVFSFSEVAGLFEDDAPFSEMDRILLSESPLNEAIALLEKHAHLSAGPREILKALPEDRSRLSESIVEPMFALILAAVAHIFERKTLDTRNLSLEETISLLITDISRNRHVEALSEHLREFPAIEVLHAMEGAIDEVRDLYGGFFLVQAMGVLAREEFIPLLISCMDDSSGDALSEAAMDALIAIGERAGNTLMTEWNTLDSSQQIYGSSVILSVGGKDLPDFLLAHIDDLYEESMEQWCDMALASADQRFLSHLKSELKRKNPFVNAAYYRLCRLFGVEDPELPKIREGIEAEQKRIKKIFSKDFSGNLMDPEKSSLTVSLRCQSCGKSNPYTVNRVFIGDKSDAPLISGEFVCLSCDRWSEFDLDSNGIFCLTAEMMRISMAHESGVRITPLVDVLNTVTSDGLTEPLPKAFRRVKERIRESPGDWHSLHRLSNLLIALDRPRAAFDCTARAYELNPDCLEIVINRILSLRKRGMEQEAFALAQDALENRSRWMFVSPSMKTRHQEFEDLYNELISSLDLDLPEIRLVAQALPSSLGWNKVGRNDPCPCGSGKKYKKCCL</sequence>
<dbReference type="STRING" id="1162668.LFE_1087"/>
<dbReference type="EMBL" id="AP012342">
    <property type="protein sequence ID" value="BAM06780.1"/>
    <property type="molecule type" value="Genomic_DNA"/>
</dbReference>
<dbReference type="PATRIC" id="fig|1162668.3.peg.1259"/>
<dbReference type="eggNOG" id="COG0457">
    <property type="taxonomic scope" value="Bacteria"/>
</dbReference>
<dbReference type="AlphaFoldDB" id="I0IND1"/>
<proteinExistence type="predicted"/>
<keyword evidence="2" id="KW-1185">Reference proteome</keyword>
<reference evidence="2" key="2">
    <citation type="submission" date="2012-03" db="EMBL/GenBank/DDBJ databases">
        <title>The complete genome sequence of the pioneer microbe on fresh volcanic deposit, Leptospirillum ferrooxidans strain C2-3.</title>
        <authorList>
            <person name="Fujimura R."/>
            <person name="Sato Y."/>
            <person name="Nishizawa T."/>
            <person name="Nanba K."/>
            <person name="Oshima K."/>
            <person name="Hattori M."/>
            <person name="Kamijo T."/>
            <person name="Ohta H."/>
        </authorList>
    </citation>
    <scope>NUCLEOTIDE SEQUENCE [LARGE SCALE GENOMIC DNA]</scope>
    <source>
        <strain evidence="2">C2-3</strain>
    </source>
</reference>
<accession>I0IND1</accession>
<dbReference type="Proteomes" id="UP000007382">
    <property type="component" value="Chromosome"/>
</dbReference>
<dbReference type="SUPFAM" id="SSF48452">
    <property type="entry name" value="TPR-like"/>
    <property type="match status" value="1"/>
</dbReference>
<gene>
    <name evidence="1" type="ordered locus">LFE_1087</name>
</gene>
<dbReference type="SUPFAM" id="SSF103642">
    <property type="entry name" value="Sec-C motif"/>
    <property type="match status" value="1"/>
</dbReference>
<dbReference type="Gene3D" id="3.10.450.50">
    <property type="match status" value="1"/>
</dbReference>
<dbReference type="eggNOG" id="COG1413">
    <property type="taxonomic scope" value="Bacteria"/>
</dbReference>
<name>I0IND1_LEPFC</name>
<organism evidence="1 2">
    <name type="scientific">Leptospirillum ferrooxidans (strain C2-3)</name>
    <dbReference type="NCBI Taxonomy" id="1162668"/>
    <lineage>
        <taxon>Bacteria</taxon>
        <taxon>Pseudomonadati</taxon>
        <taxon>Nitrospirota</taxon>
        <taxon>Nitrospiria</taxon>
        <taxon>Nitrospirales</taxon>
        <taxon>Nitrospiraceae</taxon>
        <taxon>Leptospirillum</taxon>
    </lineage>
</organism>
<reference evidence="1 2" key="1">
    <citation type="journal article" date="2012" name="J. Bacteriol.">
        <title>Complete Genome Sequence of Leptospirillum ferrooxidans Strain C2-3, Isolated from a Fresh Volcanic Ash Deposit on the Island of Miyake, Japan.</title>
        <authorList>
            <person name="Fujimura R."/>
            <person name="Sato Y."/>
            <person name="Nishizawa T."/>
            <person name="Oshima K."/>
            <person name="Kim S.-W."/>
            <person name="Hattori M."/>
            <person name="Kamijo T."/>
            <person name="Ohta H."/>
        </authorList>
    </citation>
    <scope>NUCLEOTIDE SEQUENCE [LARGE SCALE GENOMIC DNA]</scope>
    <source>
        <strain evidence="1 2">C2-3</strain>
    </source>
</reference>
<dbReference type="HOGENOM" id="CLU_360866_0_0_0"/>
<dbReference type="InterPro" id="IPR004027">
    <property type="entry name" value="SEC_C_motif"/>
</dbReference>
<dbReference type="InterPro" id="IPR011990">
    <property type="entry name" value="TPR-like_helical_dom_sf"/>
</dbReference>
<dbReference type="eggNOG" id="COG0653">
    <property type="taxonomic scope" value="Bacteria"/>
</dbReference>
<dbReference type="KEGG" id="lfc:LFE_1087"/>
<dbReference type="RefSeq" id="WP_014449270.1">
    <property type="nucleotide sequence ID" value="NC_017094.1"/>
</dbReference>
<evidence type="ECO:0000313" key="1">
    <source>
        <dbReference type="EMBL" id="BAM06780.1"/>
    </source>
</evidence>
<evidence type="ECO:0000313" key="2">
    <source>
        <dbReference type="Proteomes" id="UP000007382"/>
    </source>
</evidence>
<dbReference type="Pfam" id="PF02810">
    <property type="entry name" value="SEC-C"/>
    <property type="match status" value="1"/>
</dbReference>
<protein>
    <submittedName>
        <fullName evidence="1">Putative SECC motif domain protein</fullName>
    </submittedName>
</protein>